<protein>
    <submittedName>
        <fullName evidence="3">Transposase</fullName>
    </submittedName>
</protein>
<dbReference type="AlphaFoldDB" id="G8LZ02"/>
<dbReference type="Pfam" id="PF00665">
    <property type="entry name" value="rve"/>
    <property type="match status" value="1"/>
</dbReference>
<dbReference type="SUPFAM" id="SSF53098">
    <property type="entry name" value="Ribonuclease H-like"/>
    <property type="match status" value="1"/>
</dbReference>
<dbReference type="PANTHER" id="PTHR35004">
    <property type="entry name" value="TRANSPOSASE RV3428C-RELATED"/>
    <property type="match status" value="1"/>
</dbReference>
<dbReference type="PANTHER" id="PTHR35004:SF6">
    <property type="entry name" value="TRANSPOSASE"/>
    <property type="match status" value="1"/>
</dbReference>
<dbReference type="InterPro" id="IPR001584">
    <property type="entry name" value="Integrase_cat-core"/>
</dbReference>
<dbReference type="KEGG" id="ccl:Clocl_1793"/>
<dbReference type="PROSITE" id="PS50994">
    <property type="entry name" value="INTEGRASE"/>
    <property type="match status" value="1"/>
</dbReference>
<dbReference type="NCBIfam" id="NF033546">
    <property type="entry name" value="transpos_IS21"/>
    <property type="match status" value="1"/>
</dbReference>
<dbReference type="EMBL" id="CP003065">
    <property type="protein sequence ID" value="AEV68402.1"/>
    <property type="molecule type" value="Genomic_DNA"/>
</dbReference>
<reference evidence="3" key="2">
    <citation type="submission" date="2011-12" db="EMBL/GenBank/DDBJ databases">
        <authorList>
            <consortium name="US DOE Joint Genome Institute"/>
            <person name="Lucas S."/>
            <person name="Han J."/>
            <person name="Lapidus A."/>
            <person name="Cheng J.-F."/>
            <person name="Goodwin L."/>
            <person name="Pitluck S."/>
            <person name="Peters L."/>
            <person name="Teshima H."/>
            <person name="Detter J.C."/>
            <person name="Han C."/>
            <person name="Tapia R."/>
            <person name="Land M."/>
            <person name="Hauser L."/>
            <person name="Kyrpides N."/>
            <person name="Ivanova N."/>
            <person name="Pagani I."/>
            <person name="Kitzmiller T."/>
            <person name="Lynd L."/>
            <person name="Izquierdo J."/>
            <person name="Woyke T."/>
        </authorList>
    </citation>
    <scope>NUCLEOTIDE SEQUENCE</scope>
    <source>
        <strain evidence="3">DSM 19732</strain>
    </source>
</reference>
<dbReference type="KEGG" id="ccl:Clocl_2367"/>
<dbReference type="InterPro" id="IPR012337">
    <property type="entry name" value="RNaseH-like_sf"/>
</dbReference>
<evidence type="ECO:0000313" key="2">
    <source>
        <dbReference type="EMBL" id="AEV68402.1"/>
    </source>
</evidence>
<dbReference type="Proteomes" id="UP000005435">
    <property type="component" value="Chromosome"/>
</dbReference>
<name>G8LZ02_ACECE</name>
<dbReference type="EMBL" id="CP003065">
    <property type="protein sequence ID" value="AEV68946.1"/>
    <property type="molecule type" value="Genomic_DNA"/>
</dbReference>
<evidence type="ECO:0000259" key="1">
    <source>
        <dbReference type="PROSITE" id="PS50994"/>
    </source>
</evidence>
<dbReference type="eggNOG" id="COG4584">
    <property type="taxonomic scope" value="Bacteria"/>
</dbReference>
<evidence type="ECO:0000313" key="4">
    <source>
        <dbReference type="Proteomes" id="UP000005435"/>
    </source>
</evidence>
<dbReference type="STRING" id="720554.Clocl_1793"/>
<dbReference type="Gene3D" id="3.30.420.10">
    <property type="entry name" value="Ribonuclease H-like superfamily/Ribonuclease H"/>
    <property type="match status" value="1"/>
</dbReference>
<keyword evidence="4" id="KW-1185">Reference proteome</keyword>
<dbReference type="InterPro" id="IPR036397">
    <property type="entry name" value="RNaseH_sf"/>
</dbReference>
<gene>
    <name evidence="2" type="ordered locus">Clocl_1793</name>
    <name evidence="3" type="ordered locus">Clocl_2367</name>
</gene>
<dbReference type="GO" id="GO:0015074">
    <property type="term" value="P:DNA integration"/>
    <property type="evidence" value="ECO:0007669"/>
    <property type="project" value="InterPro"/>
</dbReference>
<evidence type="ECO:0000313" key="3">
    <source>
        <dbReference type="EMBL" id="AEV68946.1"/>
    </source>
</evidence>
<accession>G8LZ02</accession>
<dbReference type="GO" id="GO:0003676">
    <property type="term" value="F:nucleic acid binding"/>
    <property type="evidence" value="ECO:0007669"/>
    <property type="project" value="InterPro"/>
</dbReference>
<dbReference type="HOGENOM" id="CLU_020626_1_4_9"/>
<reference evidence="4" key="1">
    <citation type="submission" date="2011-12" db="EMBL/GenBank/DDBJ databases">
        <title>Complete sequence of Clostridium clariflavum DSM 19732.</title>
        <authorList>
            <consortium name="US DOE Joint Genome Institute"/>
            <person name="Lucas S."/>
            <person name="Han J."/>
            <person name="Lapidus A."/>
            <person name="Cheng J.-F."/>
            <person name="Goodwin L."/>
            <person name="Pitluck S."/>
            <person name="Peters L."/>
            <person name="Teshima H."/>
            <person name="Detter J.C."/>
            <person name="Han C."/>
            <person name="Tapia R."/>
            <person name="Land M."/>
            <person name="Hauser L."/>
            <person name="Kyrpides N."/>
            <person name="Ivanova N."/>
            <person name="Pagani I."/>
            <person name="Kitzmiller T."/>
            <person name="Lynd L."/>
            <person name="Izquierdo J."/>
            <person name="Woyke T."/>
        </authorList>
    </citation>
    <scope>NUCLEOTIDE SEQUENCE [LARGE SCALE GENOMIC DNA]</scope>
    <source>
        <strain evidence="4">DSM 19732 / NBRC 101661 / EBR45</strain>
    </source>
</reference>
<sequence length="521" mass="61260">MYSEIKHLKKIGLKKSQIARKLDISRPTVNKYLNMSTDEFEEFIEGIQVRKKKPEPYSAEILLWLREFPDLSASQIFDWLEEKYKTLPFSEETLRRYIRLLRQEHNIHKTTKIREYEGVEELPMGKQMQVDFGEIKVKKEDGKDIRLYVMCFVLAHSRYKYCEWQSRPFTTSDIIRIHENAFEYYGGMPEEIVYDQDHVILVSENYGDLIYTREFAGYHQKRKFKVYMCRKADPESKGKIENVVGFVKNNFARHRTFYNIDRWNEDCLSWLERRGNGKVHGTTRKVPAQVFLEEKKYLKPILSKIKTKTPSLSLTYQVRKDNTVPIKGNRYSVPKGTYKGPYTYVKVNYISETELVIIDIDTDKKLAQYQIPADKGNILKNSNHKRDISVKISDLINQIADRFAESAKAKIFMENIQKEKPRHIRDQLNLIQSTMKDSSLESINKALEFCIKNHLYKATDFQDAVAHYEKDKAKLDNTIRAELVPLTPDNFEKINITPKIRDISEYINALGGNENATIQNR</sequence>
<proteinExistence type="predicted"/>
<organism evidence="3 4">
    <name type="scientific">Acetivibrio clariflavus (strain DSM 19732 / NBRC 101661 / EBR45)</name>
    <name type="common">Clostridium clariflavum</name>
    <dbReference type="NCBI Taxonomy" id="720554"/>
    <lineage>
        <taxon>Bacteria</taxon>
        <taxon>Bacillati</taxon>
        <taxon>Bacillota</taxon>
        <taxon>Clostridia</taxon>
        <taxon>Eubacteriales</taxon>
        <taxon>Oscillospiraceae</taxon>
        <taxon>Acetivibrio</taxon>
    </lineage>
</organism>
<feature type="domain" description="Integrase catalytic" evidence="1">
    <location>
        <begin position="119"/>
        <end position="295"/>
    </location>
</feature>
<dbReference type="Gene3D" id="1.10.10.60">
    <property type="entry name" value="Homeodomain-like"/>
    <property type="match status" value="1"/>
</dbReference>
<reference evidence="3 4" key="3">
    <citation type="journal article" date="2012" name="Stand. Genomic Sci.">
        <title>Complete Genome Sequence of Clostridium clariflavum DSM 19732.</title>
        <authorList>
            <person name="Izquierdo J.A."/>
            <person name="Goodwin L."/>
            <person name="Davenport K.W."/>
            <person name="Teshima H."/>
            <person name="Bruce D."/>
            <person name="Detter C."/>
            <person name="Tapia R."/>
            <person name="Han S."/>
            <person name="Land M."/>
            <person name="Hauser L."/>
            <person name="Jeffries C.D."/>
            <person name="Han J."/>
            <person name="Pitluck S."/>
            <person name="Nolan M."/>
            <person name="Chen A."/>
            <person name="Huntemann M."/>
            <person name="Mavromatis K."/>
            <person name="Mikhailova N."/>
            <person name="Liolios K."/>
            <person name="Woyke T."/>
            <person name="Lynd L.R."/>
        </authorList>
    </citation>
    <scope>NUCLEOTIDE SEQUENCE [LARGE SCALE GENOMIC DNA]</scope>
    <source>
        <strain evidence="3">DSM 19732</strain>
        <strain evidence="4">DSM 19732 / NBRC 101661 / EBR45</strain>
    </source>
</reference>